<accession>A0A7J0F7Z3</accession>
<sequence>MISPKKLVKMARKWQKVAAMRRKRISLPRSDGDADASSSSRSSTVADKGHFVVYTADQKRFVFPIVYLKSDIFRELLKLSEEEFGLPSDGPITLPFDTVFLDYVVSFVQHRPPTETHKTLFMSIANCRCSITCSLHQERPCQQLLVCSS</sequence>
<proteinExistence type="inferred from homology"/>
<evidence type="ECO:0000313" key="3">
    <source>
        <dbReference type="Proteomes" id="UP000585474"/>
    </source>
</evidence>
<dbReference type="Pfam" id="PF02519">
    <property type="entry name" value="Auxin_inducible"/>
    <property type="match status" value="1"/>
</dbReference>
<comment type="caution">
    <text evidence="2">The sequence shown here is derived from an EMBL/GenBank/DDBJ whole genome shotgun (WGS) entry which is preliminary data.</text>
</comment>
<evidence type="ECO:0000256" key="1">
    <source>
        <dbReference type="ARBA" id="ARBA00006974"/>
    </source>
</evidence>
<dbReference type="AlphaFoldDB" id="A0A7J0F7Z3"/>
<evidence type="ECO:0000313" key="2">
    <source>
        <dbReference type="EMBL" id="GFY94526.1"/>
    </source>
</evidence>
<comment type="similarity">
    <text evidence="1">Belongs to the ARG7 family.</text>
</comment>
<gene>
    <name evidence="2" type="ORF">Acr_09g0009720</name>
</gene>
<keyword evidence="3" id="KW-1185">Reference proteome</keyword>
<organism evidence="2 3">
    <name type="scientific">Actinidia rufa</name>
    <dbReference type="NCBI Taxonomy" id="165716"/>
    <lineage>
        <taxon>Eukaryota</taxon>
        <taxon>Viridiplantae</taxon>
        <taxon>Streptophyta</taxon>
        <taxon>Embryophyta</taxon>
        <taxon>Tracheophyta</taxon>
        <taxon>Spermatophyta</taxon>
        <taxon>Magnoliopsida</taxon>
        <taxon>eudicotyledons</taxon>
        <taxon>Gunneridae</taxon>
        <taxon>Pentapetalae</taxon>
        <taxon>asterids</taxon>
        <taxon>Ericales</taxon>
        <taxon>Actinidiaceae</taxon>
        <taxon>Actinidia</taxon>
    </lineage>
</organism>
<dbReference type="OrthoDB" id="1936278at2759"/>
<dbReference type="PANTHER" id="PTHR31175:SF50">
    <property type="entry name" value="AUXIN-RESPONSIVE PROTEIN FAMILY, PUTATIVE-RELATED"/>
    <property type="match status" value="1"/>
</dbReference>
<dbReference type="PANTHER" id="PTHR31175">
    <property type="entry name" value="AUXIN-RESPONSIVE FAMILY PROTEIN"/>
    <property type="match status" value="1"/>
</dbReference>
<dbReference type="Proteomes" id="UP000585474">
    <property type="component" value="Unassembled WGS sequence"/>
</dbReference>
<name>A0A7J0F7Z3_9ERIC</name>
<dbReference type="InterPro" id="IPR003676">
    <property type="entry name" value="SAUR_fam"/>
</dbReference>
<reference evidence="2 3" key="1">
    <citation type="submission" date="2019-07" db="EMBL/GenBank/DDBJ databases">
        <title>De Novo Assembly of kiwifruit Actinidia rufa.</title>
        <authorList>
            <person name="Sugita-Konishi S."/>
            <person name="Sato K."/>
            <person name="Mori E."/>
            <person name="Abe Y."/>
            <person name="Kisaki G."/>
            <person name="Hamano K."/>
            <person name="Suezawa K."/>
            <person name="Otani M."/>
            <person name="Fukuda T."/>
            <person name="Manabe T."/>
            <person name="Gomi K."/>
            <person name="Tabuchi M."/>
            <person name="Akimitsu K."/>
            <person name="Kataoka I."/>
        </authorList>
    </citation>
    <scope>NUCLEOTIDE SEQUENCE [LARGE SCALE GENOMIC DNA]</scope>
    <source>
        <strain evidence="3">cv. Fuchu</strain>
    </source>
</reference>
<dbReference type="EMBL" id="BJWL01000009">
    <property type="protein sequence ID" value="GFY94526.1"/>
    <property type="molecule type" value="Genomic_DNA"/>
</dbReference>
<dbReference type="GO" id="GO:0009733">
    <property type="term" value="P:response to auxin"/>
    <property type="evidence" value="ECO:0007669"/>
    <property type="project" value="InterPro"/>
</dbReference>
<protein>
    <submittedName>
        <fullName evidence="2">SAUR-like auxin-responsive protein family</fullName>
    </submittedName>
</protein>